<evidence type="ECO:0000256" key="6">
    <source>
        <dbReference type="PIRSR" id="PIRSR606689-1"/>
    </source>
</evidence>
<dbReference type="Proteomes" id="UP000612055">
    <property type="component" value="Unassembled WGS sequence"/>
</dbReference>
<evidence type="ECO:0000313" key="10">
    <source>
        <dbReference type="Proteomes" id="UP000612055"/>
    </source>
</evidence>
<evidence type="ECO:0000256" key="8">
    <source>
        <dbReference type="SAM" id="MobiDB-lite"/>
    </source>
</evidence>
<dbReference type="InterPro" id="IPR024156">
    <property type="entry name" value="Small_GTPase_ARF"/>
</dbReference>
<feature type="binding site" evidence="6">
    <location>
        <begin position="3"/>
        <end position="10"/>
    </location>
    <ligand>
        <name>GTP</name>
        <dbReference type="ChEBI" id="CHEBI:37565"/>
    </ligand>
</feature>
<dbReference type="NCBIfam" id="TIGR00231">
    <property type="entry name" value="small_GTP"/>
    <property type="match status" value="1"/>
</dbReference>
<dbReference type="FunFam" id="3.40.50.300:FF:000412">
    <property type="entry name" value="ADP-ribosylation factor 1"/>
    <property type="match status" value="1"/>
</dbReference>
<proteinExistence type="inferred from homology"/>
<dbReference type="InterPro" id="IPR005225">
    <property type="entry name" value="Small_GTP-bd"/>
</dbReference>
<dbReference type="AlphaFoldDB" id="A0A835Y6A3"/>
<keyword evidence="7" id="KW-0460">Magnesium</keyword>
<keyword evidence="4" id="KW-0931">ER-Golgi transport</keyword>
<dbReference type="PANTHER" id="PTHR11711">
    <property type="entry name" value="ADP RIBOSYLATION FACTOR-RELATED"/>
    <property type="match status" value="1"/>
</dbReference>
<evidence type="ECO:0000256" key="4">
    <source>
        <dbReference type="ARBA" id="ARBA00022892"/>
    </source>
</evidence>
<dbReference type="SUPFAM" id="SSF52540">
    <property type="entry name" value="P-loop containing nucleoside triphosphate hydrolases"/>
    <property type="match status" value="1"/>
</dbReference>
<feature type="binding site" evidence="7">
    <location>
        <position position="27"/>
    </location>
    <ligand>
        <name>Mg(2+)</name>
        <dbReference type="ChEBI" id="CHEBI:18420"/>
    </ligand>
</feature>
<dbReference type="OrthoDB" id="556272at2759"/>
<dbReference type="GO" id="GO:0005525">
    <property type="term" value="F:GTP binding"/>
    <property type="evidence" value="ECO:0007669"/>
    <property type="project" value="UniProtKB-KW"/>
</dbReference>
<evidence type="ECO:0000256" key="7">
    <source>
        <dbReference type="PIRSR" id="PIRSR606689-2"/>
    </source>
</evidence>
<feature type="compositionally biased region" description="Low complexity" evidence="8">
    <location>
        <begin position="197"/>
        <end position="212"/>
    </location>
</feature>
<dbReference type="Pfam" id="PF00025">
    <property type="entry name" value="Arf"/>
    <property type="match status" value="1"/>
</dbReference>
<comment type="similarity">
    <text evidence="1">Belongs to the small GTPase superfamily. Arf family.</text>
</comment>
<evidence type="ECO:0000313" key="9">
    <source>
        <dbReference type="EMBL" id="KAG2495518.1"/>
    </source>
</evidence>
<organism evidence="9 10">
    <name type="scientific">Edaphochlamys debaryana</name>
    <dbReference type="NCBI Taxonomy" id="47281"/>
    <lineage>
        <taxon>Eukaryota</taxon>
        <taxon>Viridiplantae</taxon>
        <taxon>Chlorophyta</taxon>
        <taxon>core chlorophytes</taxon>
        <taxon>Chlorophyceae</taxon>
        <taxon>CS clade</taxon>
        <taxon>Chlamydomonadales</taxon>
        <taxon>Chlamydomonadales incertae sedis</taxon>
        <taxon>Edaphochlamys</taxon>
    </lineage>
</organism>
<feature type="region of interest" description="Disordered" evidence="8">
    <location>
        <begin position="605"/>
        <end position="630"/>
    </location>
</feature>
<keyword evidence="5 6" id="KW-0342">GTP-binding</keyword>
<dbReference type="GO" id="GO:0003924">
    <property type="term" value="F:GTPase activity"/>
    <property type="evidence" value="ECO:0007669"/>
    <property type="project" value="InterPro"/>
</dbReference>
<feature type="region of interest" description="Disordered" evidence="8">
    <location>
        <begin position="197"/>
        <end position="243"/>
    </location>
</feature>
<dbReference type="GO" id="GO:0030010">
    <property type="term" value="P:establishment of cell polarity"/>
    <property type="evidence" value="ECO:0007669"/>
    <property type="project" value="UniProtKB-ARBA"/>
</dbReference>
<gene>
    <name evidence="9" type="ORF">HYH03_006461</name>
</gene>
<protein>
    <recommendedName>
        <fullName evidence="11">ADP-ribosylation factor</fullName>
    </recommendedName>
</protein>
<feature type="compositionally biased region" description="Pro residues" evidence="8">
    <location>
        <begin position="441"/>
        <end position="451"/>
    </location>
</feature>
<reference evidence="9" key="1">
    <citation type="journal article" date="2020" name="bioRxiv">
        <title>Comparative genomics of Chlamydomonas.</title>
        <authorList>
            <person name="Craig R.J."/>
            <person name="Hasan A.R."/>
            <person name="Ness R.W."/>
            <person name="Keightley P.D."/>
        </authorList>
    </citation>
    <scope>NUCLEOTIDE SEQUENCE</scope>
    <source>
        <strain evidence="9">CCAP 11/70</strain>
    </source>
</reference>
<dbReference type="EMBL" id="JAEHOE010000024">
    <property type="protein sequence ID" value="KAG2495518.1"/>
    <property type="molecule type" value="Genomic_DNA"/>
</dbReference>
<evidence type="ECO:0008006" key="11">
    <source>
        <dbReference type="Google" id="ProtNLM"/>
    </source>
</evidence>
<keyword evidence="4" id="KW-0813">Transport</keyword>
<evidence type="ECO:0000256" key="5">
    <source>
        <dbReference type="ARBA" id="ARBA00023134"/>
    </source>
</evidence>
<accession>A0A835Y6A3</accession>
<dbReference type="SMART" id="SM00177">
    <property type="entry name" value="ARF"/>
    <property type="match status" value="1"/>
</dbReference>
<keyword evidence="2" id="KW-0449">Lipoprotein</keyword>
<dbReference type="PROSITE" id="PS51417">
    <property type="entry name" value="ARF"/>
    <property type="match status" value="1"/>
</dbReference>
<keyword evidence="10" id="KW-1185">Reference proteome</keyword>
<dbReference type="Gene3D" id="3.40.50.300">
    <property type="entry name" value="P-loop containing nucleotide triphosphate hydrolases"/>
    <property type="match status" value="1"/>
</dbReference>
<dbReference type="GO" id="GO:0016192">
    <property type="term" value="P:vesicle-mediated transport"/>
    <property type="evidence" value="ECO:0007669"/>
    <property type="project" value="UniProtKB-KW"/>
</dbReference>
<dbReference type="GO" id="GO:0046872">
    <property type="term" value="F:metal ion binding"/>
    <property type="evidence" value="ECO:0007669"/>
    <property type="project" value="UniProtKB-KW"/>
</dbReference>
<keyword evidence="7" id="KW-0479">Metal-binding</keyword>
<dbReference type="CDD" id="cd00878">
    <property type="entry name" value="Arf_Arl"/>
    <property type="match status" value="1"/>
</dbReference>
<feature type="region of interest" description="Disordered" evidence="8">
    <location>
        <begin position="467"/>
        <end position="486"/>
    </location>
</feature>
<sequence>MLGLDASGKTTVLYRLKLGEIVTTIPTIGFNVETIEVGGLRLTAWDMSGGCSKQPLPLWRHYLPGAEGVIFIVDSNDRDRMPEAAEELDFFLREEELRGVPVLVLANKQDLPNALPAGEVARRLGLVRPPAAGEQGAGGENKDKSAVEWLGARDASMLDREIEVRPACTLVMFGVNEGFTWMASAMKRFRARKAAASASSSSTPSDAAGAPSKPSRSPLAGLMHWSSPASSSKPAGNASAAGPKFPTAEERLSAFLSEPQDPSDTDDAFLSAIEACKAARWDHFAHLRLAWLYLVRYGRRDGKQRLFDVIERYIKEGPPGKAASGGSGRTFHATMTFFWFHMVHFALASTERQSPMVRSSFRALLLASPHLADGGLFLQHYSRQRMLLDPAARAAVVLPDLKPLPCLLTDVESAKKEQTRNHIHSLIGLGGYPTTSAAHAPLPPAPPPQPRGPTDEQLLEALAWREAESKSGSRHRVSNRSSELGLSGWGSDTVQRMAYAAIKRYGYSRARDLLRAAAVRMEGSGDHPTGMVQDGADRADPEAEDAVVVARIDLGRRGSGMGEEHGGVGAEAAAPGAGSRRLLGMPSRDVVAVLREVARLMAKHVAGSGRADGDKQQERARASQGGEGEVEGGWVVASGEEGAEVASGRRAQEREERWLESVVGWEAVPAMRSLPQFAEFRGAVVA</sequence>
<feature type="binding site" evidence="6">
    <location>
        <position position="49"/>
    </location>
    <ligand>
        <name>GTP</name>
        <dbReference type="ChEBI" id="CHEBI:37565"/>
    </ligand>
</feature>
<feature type="compositionally biased region" description="Basic and acidic residues" evidence="8">
    <location>
        <begin position="611"/>
        <end position="621"/>
    </location>
</feature>
<evidence type="ECO:0000256" key="1">
    <source>
        <dbReference type="ARBA" id="ARBA00010290"/>
    </source>
</evidence>
<comment type="caution">
    <text evidence="9">The sequence shown here is derived from an EMBL/GenBank/DDBJ whole genome shotgun (WGS) entry which is preliminary data.</text>
</comment>
<keyword evidence="2" id="KW-0519">Myristate</keyword>
<feature type="binding site" evidence="6">
    <location>
        <begin position="107"/>
        <end position="110"/>
    </location>
    <ligand>
        <name>GTP</name>
        <dbReference type="ChEBI" id="CHEBI:37565"/>
    </ligand>
</feature>
<dbReference type="InterPro" id="IPR027417">
    <property type="entry name" value="P-loop_NTPase"/>
</dbReference>
<keyword evidence="3 6" id="KW-0547">Nucleotide-binding</keyword>
<evidence type="ECO:0000256" key="3">
    <source>
        <dbReference type="ARBA" id="ARBA00022741"/>
    </source>
</evidence>
<feature type="binding site" evidence="7">
    <location>
        <position position="10"/>
    </location>
    <ligand>
        <name>Mg(2+)</name>
        <dbReference type="ChEBI" id="CHEBI:18420"/>
    </ligand>
</feature>
<name>A0A835Y6A3_9CHLO</name>
<feature type="region of interest" description="Disordered" evidence="8">
    <location>
        <begin position="435"/>
        <end position="454"/>
    </location>
</feature>
<dbReference type="SMART" id="SM00178">
    <property type="entry name" value="SAR"/>
    <property type="match status" value="1"/>
</dbReference>
<evidence type="ECO:0000256" key="2">
    <source>
        <dbReference type="ARBA" id="ARBA00022707"/>
    </source>
</evidence>
<dbReference type="InterPro" id="IPR006689">
    <property type="entry name" value="Small_GTPase_ARF/SAR"/>
</dbReference>